<sequence>MIIILFRILLLIAIILLVYTFYQYYRSPKRKLNIAKANNDFYFLDQQDNNKKNIQFVYKGCSFEGEKYLGTTEQAFEVVDIHVFVCESMELKGFTRDDLYFLEKEMLIRYPYAKIEWKHPVNKLVLTPLE</sequence>
<dbReference type="Proteomes" id="UP000204391">
    <property type="component" value="Chromosome"/>
</dbReference>
<accession>A0A221MBQ2</accession>
<keyword evidence="1" id="KW-0472">Membrane</keyword>
<proteinExistence type="predicted"/>
<reference evidence="2 3" key="1">
    <citation type="journal article" date="2003" name="Int. J. Syst. Evol. Microbiol.">
        <title>Virgibacillus carmonensis sp. nov., Virgibacillus necropolis sp. nov. and Virgibacillus picturae sp. nov., three novel species isolated from deteriorated mural paintings, transfer of the species of the genus salibacillus to Virgibacillus, as Virgibacillus marismortui comb. nov. and Virgibacillus salexigens comb. nov., and emended description of the genus Virgibacillus.</title>
        <authorList>
            <person name="Heyrman J."/>
            <person name="Logan N.A."/>
            <person name="Busse H.J."/>
            <person name="Balcaen A."/>
            <person name="Lebbe L."/>
            <person name="Rodriguez-Diaz M."/>
            <person name="Swings J."/>
            <person name="De Vos P."/>
        </authorList>
    </citation>
    <scope>NUCLEOTIDE SEQUENCE [LARGE SCALE GENOMIC DNA]</scope>
    <source>
        <strain evidence="2 3">LMG 19488</strain>
    </source>
</reference>
<keyword evidence="3" id="KW-1185">Reference proteome</keyword>
<evidence type="ECO:0000256" key="1">
    <source>
        <dbReference type="SAM" id="Phobius"/>
    </source>
</evidence>
<dbReference type="AlphaFoldDB" id="A0A221MBQ2"/>
<dbReference type="OrthoDB" id="2735026at2"/>
<dbReference type="EMBL" id="CP022437">
    <property type="protein sequence ID" value="ASN05040.1"/>
    <property type="molecule type" value="Genomic_DNA"/>
</dbReference>
<dbReference type="KEGG" id="vne:CFK40_08450"/>
<name>A0A221MBQ2_9BACI</name>
<evidence type="ECO:0000313" key="3">
    <source>
        <dbReference type="Proteomes" id="UP000204391"/>
    </source>
</evidence>
<gene>
    <name evidence="2" type="ORF">CFK40_08450</name>
</gene>
<keyword evidence="1" id="KW-0812">Transmembrane</keyword>
<keyword evidence="1" id="KW-1133">Transmembrane helix</keyword>
<protein>
    <submittedName>
        <fullName evidence="2">Sigma-w pathway protein ysdB</fullName>
    </submittedName>
</protein>
<dbReference type="RefSeq" id="WP_089531891.1">
    <property type="nucleotide sequence ID" value="NZ_CP022437.1"/>
</dbReference>
<evidence type="ECO:0000313" key="2">
    <source>
        <dbReference type="EMBL" id="ASN05040.1"/>
    </source>
</evidence>
<feature type="transmembrane region" description="Helical" evidence="1">
    <location>
        <begin position="6"/>
        <end position="25"/>
    </location>
</feature>
<organism evidence="2 3">
    <name type="scientific">Virgibacillus necropolis</name>
    <dbReference type="NCBI Taxonomy" id="163877"/>
    <lineage>
        <taxon>Bacteria</taxon>
        <taxon>Bacillati</taxon>
        <taxon>Bacillota</taxon>
        <taxon>Bacilli</taxon>
        <taxon>Bacillales</taxon>
        <taxon>Bacillaceae</taxon>
        <taxon>Virgibacillus</taxon>
    </lineage>
</organism>